<protein>
    <submittedName>
        <fullName evidence="2">Uncharacterized protein</fullName>
    </submittedName>
</protein>
<proteinExistence type="predicted"/>
<feature type="region of interest" description="Disordered" evidence="1">
    <location>
        <begin position="49"/>
        <end position="70"/>
    </location>
</feature>
<dbReference type="AlphaFoldDB" id="A0A6A5T3E3"/>
<evidence type="ECO:0000313" key="2">
    <source>
        <dbReference type="EMBL" id="KAF1947141.1"/>
    </source>
</evidence>
<dbReference type="EMBL" id="ML976000">
    <property type="protein sequence ID" value="KAF1947141.1"/>
    <property type="molecule type" value="Genomic_DNA"/>
</dbReference>
<reference evidence="2" key="1">
    <citation type="journal article" date="2020" name="Stud. Mycol.">
        <title>101 Dothideomycetes genomes: a test case for predicting lifestyles and emergence of pathogens.</title>
        <authorList>
            <person name="Haridas S."/>
            <person name="Albert R."/>
            <person name="Binder M."/>
            <person name="Bloem J."/>
            <person name="Labutti K."/>
            <person name="Salamov A."/>
            <person name="Andreopoulos B."/>
            <person name="Baker S."/>
            <person name="Barry K."/>
            <person name="Bills G."/>
            <person name="Bluhm B."/>
            <person name="Cannon C."/>
            <person name="Castanera R."/>
            <person name="Culley D."/>
            <person name="Daum C."/>
            <person name="Ezra D."/>
            <person name="Gonzalez J."/>
            <person name="Henrissat B."/>
            <person name="Kuo A."/>
            <person name="Liang C."/>
            <person name="Lipzen A."/>
            <person name="Lutzoni F."/>
            <person name="Magnuson J."/>
            <person name="Mondo S."/>
            <person name="Nolan M."/>
            <person name="Ohm R."/>
            <person name="Pangilinan J."/>
            <person name="Park H.-J."/>
            <person name="Ramirez L."/>
            <person name="Alfaro M."/>
            <person name="Sun H."/>
            <person name="Tritt A."/>
            <person name="Yoshinaga Y."/>
            <person name="Zwiers L.-H."/>
            <person name="Turgeon B."/>
            <person name="Goodwin S."/>
            <person name="Spatafora J."/>
            <person name="Crous P."/>
            <person name="Grigoriev I."/>
        </authorList>
    </citation>
    <scope>NUCLEOTIDE SEQUENCE</scope>
    <source>
        <strain evidence="2">CBS 161.51</strain>
    </source>
</reference>
<dbReference type="Proteomes" id="UP000800038">
    <property type="component" value="Unassembled WGS sequence"/>
</dbReference>
<keyword evidence="3" id="KW-1185">Reference proteome</keyword>
<feature type="compositionally biased region" description="Polar residues" evidence="1">
    <location>
        <begin position="49"/>
        <end position="59"/>
    </location>
</feature>
<evidence type="ECO:0000256" key="1">
    <source>
        <dbReference type="SAM" id="MobiDB-lite"/>
    </source>
</evidence>
<accession>A0A6A5T3E3</accession>
<sequence>MSRAVASAVQPRLPLAISRYSVYHSPSYKHKLLSTVFGLVGRDSRHKMTTYSTSTSAHPHQSRHQHATTTSHSRFTCKHCMQYSKARDITGPLRNDLTASRFLVVSDWLSTTEVVGSLRRMHTGSCDYQPARRAGTERDLSVLHGLPASTALTGRATGGRIPTVRSSKMCHSNALGWS</sequence>
<evidence type="ECO:0000313" key="3">
    <source>
        <dbReference type="Proteomes" id="UP000800038"/>
    </source>
</evidence>
<organism evidence="2 3">
    <name type="scientific">Clathrospora elynae</name>
    <dbReference type="NCBI Taxonomy" id="706981"/>
    <lineage>
        <taxon>Eukaryota</taxon>
        <taxon>Fungi</taxon>
        <taxon>Dikarya</taxon>
        <taxon>Ascomycota</taxon>
        <taxon>Pezizomycotina</taxon>
        <taxon>Dothideomycetes</taxon>
        <taxon>Pleosporomycetidae</taxon>
        <taxon>Pleosporales</taxon>
        <taxon>Diademaceae</taxon>
        <taxon>Clathrospora</taxon>
    </lineage>
</organism>
<gene>
    <name evidence="2" type="ORF">EJ02DRAFT_175192</name>
</gene>
<name>A0A6A5T3E3_9PLEO</name>